<evidence type="ECO:0000313" key="3">
    <source>
        <dbReference type="Proteomes" id="UP001060504"/>
    </source>
</evidence>
<keyword evidence="1" id="KW-0472">Membrane</keyword>
<gene>
    <name evidence="2" type="ORF">NGTWS1702_16180</name>
</gene>
<reference evidence="2 3" key="1">
    <citation type="submission" date="2021-08" db="EMBL/GenBank/DDBJ databases">
        <title>Draft genome sequence of Mycolicibacterium sp. NGTWS1702 strain.</title>
        <authorList>
            <person name="Matsumoto M."/>
            <person name="Tang B.C.C."/>
            <person name="Machida Y."/>
            <person name="Matoyama H."/>
            <person name="Kishihara T."/>
            <person name="Sato S."/>
            <person name="Kondo I."/>
            <person name="Sano M."/>
            <person name="Kato G."/>
        </authorList>
    </citation>
    <scope>NUCLEOTIDE SEQUENCE [LARGE SCALE GENOMIC DNA]</scope>
    <source>
        <strain evidence="2 3">NGTWSNA01</strain>
    </source>
</reference>
<feature type="transmembrane region" description="Helical" evidence="1">
    <location>
        <begin position="171"/>
        <end position="192"/>
    </location>
</feature>
<proteinExistence type="predicted"/>
<dbReference type="InterPro" id="IPR005240">
    <property type="entry name" value="DUF389"/>
</dbReference>
<dbReference type="EMBL" id="BPRH01001702">
    <property type="protein sequence ID" value="GJF14386.1"/>
    <property type="molecule type" value="Genomic_DNA"/>
</dbReference>
<organism evidence="2 3">
    <name type="scientific">Mycolicibacterium cyprinidarum</name>
    <dbReference type="NCBI Taxonomy" id="2860311"/>
    <lineage>
        <taxon>Bacteria</taxon>
        <taxon>Bacillati</taxon>
        <taxon>Actinomycetota</taxon>
        <taxon>Actinomycetes</taxon>
        <taxon>Mycobacteriales</taxon>
        <taxon>Mycobacteriaceae</taxon>
        <taxon>Mycolicibacterium</taxon>
    </lineage>
</organism>
<dbReference type="PANTHER" id="PTHR20992:SF9">
    <property type="entry name" value="AT15442P-RELATED"/>
    <property type="match status" value="1"/>
</dbReference>
<evidence type="ECO:0000256" key="1">
    <source>
        <dbReference type="SAM" id="Phobius"/>
    </source>
</evidence>
<feature type="transmembrane region" description="Helical" evidence="1">
    <location>
        <begin position="136"/>
        <end position="159"/>
    </location>
</feature>
<keyword evidence="3" id="KW-1185">Reference proteome</keyword>
<sequence length="493" mass="51220">MDHLMVAPSATAIWRFAVLMFLSSMVAAIGLLQNSAAVVIGAMMIAPLMAPIMGIAACLIMGWGRRLLIGLALVSMSALGAIAVGWLFATLLTAAGTELTSQVVERSSPDIRDLLVALGAGAAGAYATVHKKISGALPGVAVAVALVPPLAAIGVLLGYGQPQLARGATLLFLTNLVGIVLMAAVVFLLTGLVPRHRFHTHRRWIVGSVALTATCALAVTLILTPRFVEISGRAHDLKVATQTFAGLLGSGSRLSHIAISGGTVRADITGETAPPPVGDVAAALSRALGYPVTAQLGWIPVQNPDHIQKHPPQLPLGDLSPTVEKWLATQSLTMQGLSYQSGTLVISTAGPLPPKSSDDLAKLISEKFKQDIPVSMAWTHTPGETEPSDAETALAAARETTNAWVSTKPDTEVLSISGGDTANTITVTLIGSTKPDVETLQTELRTNLPQTTIVIQWVSGGLLISDPPESATDAWLTIAASEANPTAKPDPPR</sequence>
<feature type="transmembrane region" description="Helical" evidence="1">
    <location>
        <begin position="111"/>
        <end position="129"/>
    </location>
</feature>
<feature type="transmembrane region" description="Helical" evidence="1">
    <location>
        <begin position="67"/>
        <end position="91"/>
    </location>
</feature>
<accession>A0ABQ4VCV5</accession>
<dbReference type="Pfam" id="PF04087">
    <property type="entry name" value="DUF389"/>
    <property type="match status" value="1"/>
</dbReference>
<evidence type="ECO:0000313" key="2">
    <source>
        <dbReference type="EMBL" id="GJF14386.1"/>
    </source>
</evidence>
<feature type="transmembrane region" description="Helical" evidence="1">
    <location>
        <begin position="38"/>
        <end position="60"/>
    </location>
</feature>
<keyword evidence="1" id="KW-1133">Transmembrane helix</keyword>
<comment type="caution">
    <text evidence="2">The sequence shown here is derived from an EMBL/GenBank/DDBJ whole genome shotgun (WGS) entry which is preliminary data.</text>
</comment>
<dbReference type="Proteomes" id="UP001060504">
    <property type="component" value="Unassembled WGS sequence"/>
</dbReference>
<feature type="transmembrane region" description="Helical" evidence="1">
    <location>
        <begin position="204"/>
        <end position="223"/>
    </location>
</feature>
<dbReference type="PANTHER" id="PTHR20992">
    <property type="entry name" value="AT15442P-RELATED"/>
    <property type="match status" value="1"/>
</dbReference>
<feature type="transmembrane region" description="Helical" evidence="1">
    <location>
        <begin position="12"/>
        <end position="32"/>
    </location>
</feature>
<evidence type="ECO:0008006" key="4">
    <source>
        <dbReference type="Google" id="ProtNLM"/>
    </source>
</evidence>
<name>A0ABQ4VCV5_9MYCO</name>
<keyword evidence="1" id="KW-0812">Transmembrane</keyword>
<protein>
    <recommendedName>
        <fullName evidence="4">DUF389 domain-containing protein</fullName>
    </recommendedName>
</protein>